<dbReference type="GO" id="GO:0003712">
    <property type="term" value="F:transcription coregulator activity"/>
    <property type="evidence" value="ECO:0007669"/>
    <property type="project" value="InterPro"/>
</dbReference>
<evidence type="ECO:0000256" key="8">
    <source>
        <dbReference type="ARBA" id="ARBA00023163"/>
    </source>
</evidence>
<evidence type="ECO:0000256" key="7">
    <source>
        <dbReference type="ARBA" id="ARBA00023159"/>
    </source>
</evidence>
<keyword evidence="7" id="KW-0010">Activator</keyword>
<keyword evidence="9" id="KW-0539">Nucleus</keyword>
<feature type="compositionally biased region" description="Pro residues" evidence="12">
    <location>
        <begin position="1429"/>
        <end position="1445"/>
    </location>
</feature>
<dbReference type="EMBL" id="CAINUL010000005">
    <property type="protein sequence ID" value="CAD0109725.1"/>
    <property type="molecule type" value="Genomic_DNA"/>
</dbReference>
<feature type="compositionally biased region" description="Basic residues" evidence="12">
    <location>
        <begin position="48"/>
        <end position="58"/>
    </location>
</feature>
<feature type="region of interest" description="Disordered" evidence="12">
    <location>
        <begin position="35"/>
        <end position="67"/>
    </location>
</feature>
<keyword evidence="15" id="KW-1185">Reference proteome</keyword>
<evidence type="ECO:0000259" key="13">
    <source>
        <dbReference type="SMART" id="SM01281"/>
    </source>
</evidence>
<keyword evidence="6" id="KW-0805">Transcription regulation</keyword>
<feature type="compositionally biased region" description="Polar residues" evidence="12">
    <location>
        <begin position="102"/>
        <end position="112"/>
    </location>
</feature>
<feature type="compositionally biased region" description="Polar residues" evidence="12">
    <location>
        <begin position="209"/>
        <end position="218"/>
    </location>
</feature>
<dbReference type="OrthoDB" id="20828at2759"/>
<feature type="region of interest" description="Disordered" evidence="12">
    <location>
        <begin position="102"/>
        <end position="167"/>
    </location>
</feature>
<dbReference type="PANTHER" id="PTHR46567:SF1">
    <property type="entry name" value="MEDIATOR OF RNA POLYMERASE II TRANSCRIPTION SUBUNIT 12"/>
    <property type="match status" value="1"/>
</dbReference>
<protein>
    <recommendedName>
        <fullName evidence="4">Mediator of RNA polymerase II transcription subunit 12</fullName>
    </recommendedName>
    <alternativeName>
        <fullName evidence="11">Mediator complex subunit 12</fullName>
    </alternativeName>
</protein>
<dbReference type="GO" id="GO:0006357">
    <property type="term" value="P:regulation of transcription by RNA polymerase II"/>
    <property type="evidence" value="ECO:0007669"/>
    <property type="project" value="InterPro"/>
</dbReference>
<comment type="similarity">
    <text evidence="2">Belongs to the Mediator complex subunit 12 family.</text>
</comment>
<dbReference type="Pfam" id="PF09497">
    <property type="entry name" value="Med12"/>
    <property type="match status" value="1"/>
</dbReference>
<evidence type="ECO:0000256" key="11">
    <source>
        <dbReference type="ARBA" id="ARBA00032010"/>
    </source>
</evidence>
<dbReference type="Proteomes" id="UP000745764">
    <property type="component" value="Unassembled WGS sequence"/>
</dbReference>
<feature type="region of interest" description="Disordered" evidence="12">
    <location>
        <begin position="1399"/>
        <end position="1448"/>
    </location>
</feature>
<evidence type="ECO:0000256" key="1">
    <source>
        <dbReference type="ARBA" id="ARBA00004123"/>
    </source>
</evidence>
<dbReference type="Pfam" id="PF25326">
    <property type="entry name" value="ARM_SRB8"/>
    <property type="match status" value="1"/>
</dbReference>
<evidence type="ECO:0000256" key="12">
    <source>
        <dbReference type="SAM" id="MobiDB-lite"/>
    </source>
</evidence>
<sequence length="1516" mass="166840">MSSRTIQADSCFNHTTTTAAAIHEVHPLRNSAMISQPSAGTQVPGPHPHPRPHLHPRPLNRPALPSKLSNVNLSRQNDSADVDDANRSAYTANGMLQYAAQSVSTPEDNTQHIPPRLLSQRTTQLPLPRRPQSLTAHAQSRPPVPKPTPTPVLDPSTRANGLQPPAVATALPRDKVADFFPWTNIEGKHPEDVLNEHLIKSGFSDKPTGPSSTESNTARPHLWPSLKNKNGLGVLSALFVQVLDKRSQMRLCTAPSTFKPPPRVTLTDTKREAWLKDLANPEVPLRKLSRTIPHGIRGKVLLDHCISKDIPIARAVWLSKCVGANEIRAFKRKGISGPAALAGELKWIREWTVFVEQFVDGVVVSCGQPGWSQKMNYAVRLATHFYVEHLLDEEHYMDWNLTSLKQSSSERLPVWILLTQIYWKHLISHRKRGHRLAEALLGHAKALAATPYGINLQLITRVNQLITILAVNHRGCLVLPKTWNQYKTTFAAVKPTGRINLEADGLTNVARRNNRLSGASPQATSRTTKLRLLDILDSVGLDVQIDRIAAQCELLGLDTRSMLVTILEWAASKHRSGIARVYLAAQLIRYWSFAGFSADDAVLTMLEKARNDRNVEPRLIYKLVSALARSGHFSVGKYLQWLISMGVLSGANAAASEAQLLLELPTAYLSSHIVNLRRTLLNRVGYHADAELREVENYKTVLSQHLGGMSLPSPGMTSHEPALNTKPVGAVRMAVAQWLCERVMSQSFESANDTVFNGNLSAFCLVRNTLEQFEDYPSLAKVLAAASSCSNPQILAAAADTVNMNMEIFATMGFLPALVSQIYQQQRRLRSRQPLDRAFLLALSGLVHRVPSGAMYAKTLDSELAMCEIQSSTAACSPASDSMAVLQSGSLDSNDDIDRVLTSGNTMDEQLLIRMFSTITDRSVKMGSEGLSRASTWFAQLRLFDQTTFEQLVQKLVNRMAEPAAPFEAVEGIIASLVGSSCLKLETFHQIWEKKLNALKPSEPANASRIAIICAKILIPSTSVMHNQSAEAYRYKVAQNSFCLGHKTDILRIIGSLLQLNPQAILSRKGNALGDKITSLLRQYVVSDHKLISQELISKNNLMGVQNPVQPLFDHLLDPALQDQQTNMPIIDKVNKIVGSTTELSLPFSQLALQQLSSTLFGGNGLSENDKASLVCTFQSAIEHTSSVWPQLLSALDKDLIHHIHSWAGECVLEKLSSIISVDGCMEEEASVRRYLKAVEASALAASSQSMPSTAFVMLAEQLKRLGQFAESISPLDPKQSDKKVRMAFGISVLLQLTTMHYHTLQDANALGLDLIPLMGVLCALLIHPKLQGQQAILEHILDVASMISDDLSNEHMHTILRNLPPQARCIPRLRYLFGTHSSPDAWLSLASKVVPASAAQQNPTSTPLQTSSSPVSATQSPSMMQRPWPVPPRPGMPARPPSVPNTPVLSQAHLQQQQAQQQRLSMGMGTNRGPVELKQTPYMLRRWELMPDPTPLMGANDTSLSLSLFQARKCV</sequence>
<comment type="function">
    <text evidence="10">Component of the SRB8-11 complex. The SRB8-11 complex is a regulatory module of the Mediator complex which is itself involved in regulation of basal and activated RNA polymerase II-dependent transcription. The SRB8-11 complex may be involved in the transcriptional repression of a subset of genes regulated by Mediator. It may inhibit the association of the Mediator complex with RNA polymerase II to form the holoenzyme complex.</text>
</comment>
<keyword evidence="8" id="KW-0804">Transcription</keyword>
<evidence type="ECO:0000256" key="2">
    <source>
        <dbReference type="ARBA" id="ARBA00010289"/>
    </source>
</evidence>
<feature type="compositionally biased region" description="Pro residues" evidence="12">
    <location>
        <begin position="142"/>
        <end position="152"/>
    </location>
</feature>
<feature type="domain" description="Mediator complex subunit Med12" evidence="13">
    <location>
        <begin position="257"/>
        <end position="320"/>
    </location>
</feature>
<evidence type="ECO:0000256" key="4">
    <source>
        <dbReference type="ARBA" id="ARBA00019622"/>
    </source>
</evidence>
<accession>A0A9N8PR50</accession>
<evidence type="ECO:0000313" key="15">
    <source>
        <dbReference type="Proteomes" id="UP000745764"/>
    </source>
</evidence>
<gene>
    <name evidence="14" type="ORF">AWRI4620_LOCUS3980</name>
</gene>
<name>A0A9N8PR50_9PEZI</name>
<comment type="caution">
    <text evidence="14">The sequence shown here is derived from an EMBL/GenBank/DDBJ whole genome shotgun (WGS) entry which is preliminary data.</text>
</comment>
<dbReference type="GO" id="GO:0016592">
    <property type="term" value="C:mediator complex"/>
    <property type="evidence" value="ECO:0007669"/>
    <property type="project" value="InterPro"/>
</dbReference>
<comment type="subcellular location">
    <subcellularLocation>
        <location evidence="1">Nucleus</location>
    </subcellularLocation>
</comment>
<evidence type="ECO:0000256" key="3">
    <source>
        <dbReference type="ARBA" id="ARBA00011629"/>
    </source>
</evidence>
<dbReference type="SMART" id="SM01281">
    <property type="entry name" value="Med12"/>
    <property type="match status" value="1"/>
</dbReference>
<dbReference type="InterPro" id="IPR019035">
    <property type="entry name" value="Mediator_Med12"/>
</dbReference>
<dbReference type="InterPro" id="IPR057344">
    <property type="entry name" value="ARM_SRB8"/>
</dbReference>
<evidence type="ECO:0000256" key="9">
    <source>
        <dbReference type="ARBA" id="ARBA00023242"/>
    </source>
</evidence>
<evidence type="ECO:0000256" key="6">
    <source>
        <dbReference type="ARBA" id="ARBA00023015"/>
    </source>
</evidence>
<comment type="subunit">
    <text evidence="3">Component of the SRB8-11 complex, which itself associates with the Mediator complex.</text>
</comment>
<keyword evidence="5" id="KW-0678">Repressor</keyword>
<evidence type="ECO:0000256" key="5">
    <source>
        <dbReference type="ARBA" id="ARBA00022491"/>
    </source>
</evidence>
<feature type="compositionally biased region" description="Low complexity" evidence="12">
    <location>
        <begin position="1401"/>
        <end position="1423"/>
    </location>
</feature>
<proteinExistence type="inferred from homology"/>
<feature type="region of interest" description="Disordered" evidence="12">
    <location>
        <begin position="201"/>
        <end position="221"/>
    </location>
</feature>
<organism evidence="14 15">
    <name type="scientific">Aureobasidium uvarum</name>
    <dbReference type="NCBI Taxonomy" id="2773716"/>
    <lineage>
        <taxon>Eukaryota</taxon>
        <taxon>Fungi</taxon>
        <taxon>Dikarya</taxon>
        <taxon>Ascomycota</taxon>
        <taxon>Pezizomycotina</taxon>
        <taxon>Dothideomycetes</taxon>
        <taxon>Dothideomycetidae</taxon>
        <taxon>Dothideales</taxon>
        <taxon>Saccotheciaceae</taxon>
        <taxon>Aureobasidium</taxon>
    </lineage>
</organism>
<reference evidence="14" key="1">
    <citation type="submission" date="2020-06" db="EMBL/GenBank/DDBJ databases">
        <authorList>
            <person name="Onetto C."/>
        </authorList>
    </citation>
    <scope>NUCLEOTIDE SEQUENCE</scope>
</reference>
<dbReference type="PANTHER" id="PTHR46567">
    <property type="entry name" value="MEDIATOR OF RNA POLYMERASE II TRANSCRIPTION SUBUNIT 12"/>
    <property type="match status" value="1"/>
</dbReference>
<evidence type="ECO:0000256" key="10">
    <source>
        <dbReference type="ARBA" id="ARBA00025661"/>
    </source>
</evidence>
<evidence type="ECO:0000313" key="14">
    <source>
        <dbReference type="EMBL" id="CAD0109725.1"/>
    </source>
</evidence>